<reference evidence="1 2" key="1">
    <citation type="submission" date="2013-11" db="EMBL/GenBank/DDBJ databases">
        <title>The Damaraland mole rat (Fukomys damarensis) genome and evolution of African mole rats.</title>
        <authorList>
            <person name="Gladyshev V.N."/>
            <person name="Fang X."/>
        </authorList>
    </citation>
    <scope>NUCLEOTIDE SEQUENCE [LARGE SCALE GENOMIC DNA]</scope>
    <source>
        <tissue evidence="1">Liver</tissue>
    </source>
</reference>
<organism evidence="1 2">
    <name type="scientific">Fukomys damarensis</name>
    <name type="common">Damaraland mole rat</name>
    <name type="synonym">Cryptomys damarensis</name>
    <dbReference type="NCBI Taxonomy" id="885580"/>
    <lineage>
        <taxon>Eukaryota</taxon>
        <taxon>Metazoa</taxon>
        <taxon>Chordata</taxon>
        <taxon>Craniata</taxon>
        <taxon>Vertebrata</taxon>
        <taxon>Euteleostomi</taxon>
        <taxon>Mammalia</taxon>
        <taxon>Eutheria</taxon>
        <taxon>Euarchontoglires</taxon>
        <taxon>Glires</taxon>
        <taxon>Rodentia</taxon>
        <taxon>Hystricomorpha</taxon>
        <taxon>Bathyergidae</taxon>
        <taxon>Fukomys</taxon>
    </lineage>
</organism>
<dbReference type="Proteomes" id="UP000028990">
    <property type="component" value="Unassembled WGS sequence"/>
</dbReference>
<sequence length="68" mass="7725">MKTPVLRSREAEIPLYLKTEISTGVAPEMLPFQTDTELSCLALSKGPEKDIRTIEFRDVTKDNAELRM</sequence>
<name>A0A091DSB2_FUKDA</name>
<dbReference type="AlphaFoldDB" id="A0A091DSB2"/>
<evidence type="ECO:0000313" key="1">
    <source>
        <dbReference type="EMBL" id="KFO33145.1"/>
    </source>
</evidence>
<accession>A0A091DSB2</accession>
<protein>
    <submittedName>
        <fullName evidence="1">Uncharacterized protein</fullName>
    </submittedName>
</protein>
<dbReference type="EMBL" id="KN122104">
    <property type="protein sequence ID" value="KFO33145.1"/>
    <property type="molecule type" value="Genomic_DNA"/>
</dbReference>
<keyword evidence="2" id="KW-1185">Reference proteome</keyword>
<proteinExistence type="predicted"/>
<gene>
    <name evidence="1" type="ORF">H920_05333</name>
</gene>
<evidence type="ECO:0000313" key="2">
    <source>
        <dbReference type="Proteomes" id="UP000028990"/>
    </source>
</evidence>